<dbReference type="STRING" id="4829.A0A163JL94"/>
<dbReference type="GO" id="GO:0005615">
    <property type="term" value="C:extracellular space"/>
    <property type="evidence" value="ECO:0007669"/>
    <property type="project" value="TreeGrafter"/>
</dbReference>
<feature type="disulfide bond" evidence="12">
    <location>
        <begin position="88"/>
        <end position="99"/>
    </location>
</feature>
<proteinExistence type="inferred from homology"/>
<comment type="subcellular location">
    <subcellularLocation>
        <location evidence="1">Secreted</location>
    </subcellularLocation>
</comment>
<organism evidence="15">
    <name type="scientific">Absidia glauca</name>
    <name type="common">Pin mould</name>
    <dbReference type="NCBI Taxonomy" id="4829"/>
    <lineage>
        <taxon>Eukaryota</taxon>
        <taxon>Fungi</taxon>
        <taxon>Fungi incertae sedis</taxon>
        <taxon>Mucoromycota</taxon>
        <taxon>Mucoromycotina</taxon>
        <taxon>Mucoromycetes</taxon>
        <taxon>Mucorales</taxon>
        <taxon>Cunninghamellaceae</taxon>
        <taxon>Absidia</taxon>
    </lineage>
</organism>
<dbReference type="InParanoid" id="A0A163JL94"/>
<feature type="binding site" evidence="11">
    <location>
        <position position="444"/>
    </location>
    <ligand>
        <name>Zn(2+)</name>
        <dbReference type="ChEBI" id="CHEBI:29105"/>
        <label>1</label>
    </ligand>
</feature>
<dbReference type="CDD" id="cd00842">
    <property type="entry name" value="MPP_ASMase"/>
    <property type="match status" value="1"/>
</dbReference>
<feature type="binding site" evidence="11">
    <location>
        <position position="442"/>
    </location>
    <ligand>
        <name>Zn(2+)</name>
        <dbReference type="ChEBI" id="CHEBI:29105"/>
        <label>2</label>
    </ligand>
</feature>
<dbReference type="PIRSF" id="PIRSF000948">
    <property type="entry name" value="Sphingomy_PDE"/>
    <property type="match status" value="1"/>
</dbReference>
<sequence length="630" mass="71803">MKRLALLLLLQTIYLLQLSQALPHYLQDPFENAHHAEAEELLYDTTQRWMSAQSVTSSCSSCISALQLVKSLSYTSESLLVRTLTNVCKRSKRMSPEVCHGVMKEQAPIFRKVIRTMSVSGREGHLFCAAVGNSCPYPDVEPYTVTFPKEKPADIKQPEPSGDVMTVLQLSDWHVDPDYQETSDAICNEPICCRSASTDYSNVTMPASKWGEYTCDPPVRLVESMLNYIPSVEKNISFGIMTGDIPPHEVWSTLPFMKTERIHDSAYALLHTHFDSKDKINTRLYPAVGNHEAAPTNNFPLSTSDIPSEQNREYLSLEWLYTALSKNWNGWIANDPDFYVQTTTGSYATRPVEGLKLISLNTNFCYTLNWWLYQKPTEQDPNGVLTWLVEQLQESEDLGERAWIIGHIAPGDSTCFHDYSNYYHQIVERYAPHVIAGQFYGHTHADEMQIFYRGGQQEASEAISVAYIAPSMTPYLHVNPAFRVYKIDKKTFEVVDSLTYMANLDQANTWTNEPNWHLEYSAKDVYTSPAAPSTETSPLTASWWHSVTEDMESNVDTFEKYWQHRRRFAPNAPECTGDCRQHTICNIRAGKSELRCDYDPDSFLRTSERSAKYLDRHSCGGNFEPISPTY</sequence>
<dbReference type="GO" id="GO:0016020">
    <property type="term" value="C:membrane"/>
    <property type="evidence" value="ECO:0007669"/>
    <property type="project" value="GOC"/>
</dbReference>
<evidence type="ECO:0000256" key="4">
    <source>
        <dbReference type="ARBA" id="ARBA00022723"/>
    </source>
</evidence>
<feature type="signal peptide" evidence="13">
    <location>
        <begin position="1"/>
        <end position="21"/>
    </location>
</feature>
<feature type="binding site" evidence="11">
    <location>
        <position position="172"/>
    </location>
    <ligand>
        <name>Zn(2+)</name>
        <dbReference type="ChEBI" id="CHEBI:29105"/>
        <label>1</label>
    </ligand>
</feature>
<evidence type="ECO:0000256" key="7">
    <source>
        <dbReference type="ARBA" id="ARBA00022833"/>
    </source>
</evidence>
<feature type="disulfide bond" evidence="12">
    <location>
        <begin position="187"/>
        <end position="192"/>
    </location>
</feature>
<feature type="binding site" evidence="11">
    <location>
        <position position="244"/>
    </location>
    <ligand>
        <name>Zn(2+)</name>
        <dbReference type="ChEBI" id="CHEBI:29105"/>
        <label>1</label>
    </ligand>
</feature>
<evidence type="ECO:0000256" key="12">
    <source>
        <dbReference type="PIRSR" id="PIRSR000948-2"/>
    </source>
</evidence>
<feature type="disulfide bond" evidence="12">
    <location>
        <begin position="193"/>
        <end position="215"/>
    </location>
</feature>
<protein>
    <recommendedName>
        <fullName evidence="10">Sphingomyelin phosphodiesterase</fullName>
    </recommendedName>
</protein>
<accession>A0A163JL94</accession>
<dbReference type="InterPro" id="IPR041805">
    <property type="entry name" value="ASMase/PPN1_MPP"/>
</dbReference>
<dbReference type="Gene3D" id="3.60.21.10">
    <property type="match status" value="1"/>
</dbReference>
<feature type="disulfide bond" evidence="12">
    <location>
        <begin position="365"/>
        <end position="415"/>
    </location>
</feature>
<comment type="cofactor">
    <cofactor evidence="11">
        <name>Zn(2+)</name>
        <dbReference type="ChEBI" id="CHEBI:29105"/>
    </cofactor>
    <text evidence="11">Binds 2 Zn(2+) ions per subunit.</text>
</comment>
<evidence type="ECO:0000256" key="9">
    <source>
        <dbReference type="ARBA" id="ARBA00023180"/>
    </source>
</evidence>
<dbReference type="PROSITE" id="PS50015">
    <property type="entry name" value="SAP_B"/>
    <property type="match status" value="1"/>
</dbReference>
<dbReference type="PANTHER" id="PTHR10340">
    <property type="entry name" value="SPHINGOMYELIN PHOSPHODIESTERASE"/>
    <property type="match status" value="1"/>
</dbReference>
<feature type="binding site" evidence="11">
    <location>
        <position position="290"/>
    </location>
    <ligand>
        <name>Zn(2+)</name>
        <dbReference type="ChEBI" id="CHEBI:29105"/>
        <label>2</label>
    </ligand>
</feature>
<evidence type="ECO:0000259" key="14">
    <source>
        <dbReference type="PROSITE" id="PS50015"/>
    </source>
</evidence>
<evidence type="ECO:0000256" key="8">
    <source>
        <dbReference type="ARBA" id="ARBA00023157"/>
    </source>
</evidence>
<dbReference type="GO" id="GO:0004767">
    <property type="term" value="F:sphingomyelin phosphodiesterase activity"/>
    <property type="evidence" value="ECO:0007669"/>
    <property type="project" value="UniProtKB-UniRule"/>
</dbReference>
<dbReference type="InterPro" id="IPR011160">
    <property type="entry name" value="Sphingomy_PDE"/>
</dbReference>
<name>A0A163JL94_ABSGL</name>
<feature type="binding site" evidence="11">
    <location>
        <position position="244"/>
    </location>
    <ligand>
        <name>Zn(2+)</name>
        <dbReference type="ChEBI" id="CHEBI:29105"/>
        <label>2</label>
    </ligand>
</feature>
<dbReference type="Proteomes" id="UP000078561">
    <property type="component" value="Unassembled WGS sequence"/>
</dbReference>
<dbReference type="PANTHER" id="PTHR10340:SF34">
    <property type="entry name" value="SPHINGOMYELIN PHOSPHODIESTERASE"/>
    <property type="match status" value="1"/>
</dbReference>
<dbReference type="EMBL" id="LT553604">
    <property type="protein sequence ID" value="SAM01881.1"/>
    <property type="molecule type" value="Genomic_DNA"/>
</dbReference>
<feature type="disulfide bond" evidence="12">
    <location>
        <begin position="59"/>
        <end position="135"/>
    </location>
</feature>
<evidence type="ECO:0000256" key="11">
    <source>
        <dbReference type="PIRSR" id="PIRSR000948-1"/>
    </source>
</evidence>
<dbReference type="GO" id="GO:0046872">
    <property type="term" value="F:metal ion binding"/>
    <property type="evidence" value="ECO:0007669"/>
    <property type="project" value="UniProtKB-KW"/>
</dbReference>
<reference evidence="15" key="1">
    <citation type="submission" date="2016-04" db="EMBL/GenBank/DDBJ databases">
        <authorList>
            <person name="Evans L.H."/>
            <person name="Alamgir A."/>
            <person name="Owens N."/>
            <person name="Weber N.D."/>
            <person name="Virtaneva K."/>
            <person name="Barbian K."/>
            <person name="Babar A."/>
            <person name="Rosenke K."/>
        </authorList>
    </citation>
    <scope>NUCLEOTIDE SEQUENCE [LARGE SCALE GENOMIC DNA]</scope>
    <source>
        <strain evidence="15">CBS 101.48</strain>
    </source>
</reference>
<evidence type="ECO:0000256" key="2">
    <source>
        <dbReference type="ARBA" id="ARBA00008234"/>
    </source>
</evidence>
<dbReference type="OMA" id="HNVTVAM"/>
<evidence type="ECO:0000313" key="16">
    <source>
        <dbReference type="Proteomes" id="UP000078561"/>
    </source>
</evidence>
<dbReference type="AlphaFoldDB" id="A0A163JL94"/>
<keyword evidence="4 11" id="KW-0479">Metal-binding</keyword>
<feature type="domain" description="Saposin B-type" evidence="14">
    <location>
        <begin position="55"/>
        <end position="139"/>
    </location>
</feature>
<dbReference type="InterPro" id="IPR008139">
    <property type="entry name" value="SaposinB_dom"/>
</dbReference>
<comment type="similarity">
    <text evidence="2 10">Belongs to the acid sphingomyelinase family.</text>
</comment>
<feature type="chain" id="PRO_5007843438" description="Sphingomyelin phosphodiesterase" evidence="13">
    <location>
        <begin position="22"/>
        <end position="630"/>
    </location>
</feature>
<dbReference type="InterPro" id="IPR029052">
    <property type="entry name" value="Metallo-depent_PP-like"/>
</dbReference>
<keyword evidence="10" id="KW-0326">Glycosidase</keyword>
<dbReference type="InterPro" id="IPR045473">
    <property type="entry name" value="ASM_C"/>
</dbReference>
<dbReference type="InterPro" id="IPR004843">
    <property type="entry name" value="Calcineurin-like_PHP"/>
</dbReference>
<keyword evidence="7 11" id="KW-0862">Zinc</keyword>
<dbReference type="GO" id="GO:0046513">
    <property type="term" value="P:ceramide biosynthetic process"/>
    <property type="evidence" value="ECO:0007669"/>
    <property type="project" value="UniProtKB-ARBA"/>
</dbReference>
<gene>
    <name evidence="15" type="primary">ABSGL_07631.1 scaffold 8929</name>
</gene>
<keyword evidence="3" id="KW-0964">Secreted</keyword>
<dbReference type="Pfam" id="PF00149">
    <property type="entry name" value="Metallophos"/>
    <property type="match status" value="1"/>
</dbReference>
<keyword evidence="9" id="KW-0325">Glycoprotein</keyword>
<keyword evidence="8 12" id="KW-1015">Disulfide bond</keyword>
<dbReference type="GO" id="GO:0016798">
    <property type="term" value="F:hydrolase activity, acting on glycosyl bonds"/>
    <property type="evidence" value="ECO:0007669"/>
    <property type="project" value="UniProtKB-KW"/>
</dbReference>
<dbReference type="GO" id="GO:0006685">
    <property type="term" value="P:sphingomyelin catabolic process"/>
    <property type="evidence" value="ECO:0007669"/>
    <property type="project" value="UniProtKB-UniRule"/>
</dbReference>
<dbReference type="Pfam" id="PF19272">
    <property type="entry name" value="ASMase_C"/>
    <property type="match status" value="1"/>
</dbReference>
<feature type="binding site" evidence="11">
    <location>
        <position position="174"/>
    </location>
    <ligand>
        <name>Zn(2+)</name>
        <dbReference type="ChEBI" id="CHEBI:29105"/>
        <label>1</label>
    </ligand>
</feature>
<keyword evidence="16" id="KW-1185">Reference proteome</keyword>
<comment type="function">
    <text evidence="10">Converts sphingomyelin to ceramide.</text>
</comment>
<evidence type="ECO:0000256" key="6">
    <source>
        <dbReference type="ARBA" id="ARBA00022801"/>
    </source>
</evidence>
<evidence type="ECO:0000313" key="15">
    <source>
        <dbReference type="EMBL" id="SAM01881.1"/>
    </source>
</evidence>
<evidence type="ECO:0000256" key="3">
    <source>
        <dbReference type="ARBA" id="ARBA00022525"/>
    </source>
</evidence>
<keyword evidence="5 13" id="KW-0732">Signal</keyword>
<evidence type="ECO:0000256" key="13">
    <source>
        <dbReference type="SAM" id="SignalP"/>
    </source>
</evidence>
<feature type="binding site" evidence="11">
    <location>
        <position position="407"/>
    </location>
    <ligand>
        <name>Zn(2+)</name>
        <dbReference type="ChEBI" id="CHEBI:29105"/>
        <label>2</label>
    </ligand>
</feature>
<evidence type="ECO:0000256" key="10">
    <source>
        <dbReference type="PIRNR" id="PIRNR000948"/>
    </source>
</evidence>
<keyword evidence="6 10" id="KW-0378">Hydrolase</keyword>
<evidence type="ECO:0000256" key="5">
    <source>
        <dbReference type="ARBA" id="ARBA00022729"/>
    </source>
</evidence>
<dbReference type="SUPFAM" id="SSF56300">
    <property type="entry name" value="Metallo-dependent phosphatases"/>
    <property type="match status" value="1"/>
</dbReference>
<feature type="disulfide bond" evidence="12">
    <location>
        <begin position="575"/>
        <end position="579"/>
    </location>
</feature>
<evidence type="ECO:0000256" key="1">
    <source>
        <dbReference type="ARBA" id="ARBA00004613"/>
    </source>
</evidence>
<dbReference type="OrthoDB" id="282973at2759"/>